<dbReference type="CDD" id="cd05259">
    <property type="entry name" value="PCBER_SDR_a"/>
    <property type="match status" value="1"/>
</dbReference>
<protein>
    <recommendedName>
        <fullName evidence="3">NmrA-like domain-containing protein</fullName>
    </recommendedName>
</protein>
<keyword evidence="5" id="KW-1185">Reference proteome</keyword>
<reference evidence="4 5" key="1">
    <citation type="journal article" date="2020" name="Nat. Food">
        <title>A phased Vanilla planifolia genome enables genetic improvement of flavour and production.</title>
        <authorList>
            <person name="Hasing T."/>
            <person name="Tang H."/>
            <person name="Brym M."/>
            <person name="Khazi F."/>
            <person name="Huang T."/>
            <person name="Chambers A.H."/>
        </authorList>
    </citation>
    <scope>NUCLEOTIDE SEQUENCE [LARGE SCALE GENOMIC DNA]</scope>
    <source>
        <tissue evidence="4">Leaf</tissue>
    </source>
</reference>
<keyword evidence="1" id="KW-0521">NADP</keyword>
<comment type="caution">
    <text evidence="4">The sequence shown here is derived from an EMBL/GenBank/DDBJ whole genome shotgun (WGS) entry which is preliminary data.</text>
</comment>
<dbReference type="Gene3D" id="3.40.50.720">
    <property type="entry name" value="NAD(P)-binding Rossmann-like Domain"/>
    <property type="match status" value="1"/>
</dbReference>
<dbReference type="InterPro" id="IPR045312">
    <property type="entry name" value="PCBER-like"/>
</dbReference>
<dbReference type="Pfam" id="PF05368">
    <property type="entry name" value="NmrA"/>
    <property type="match status" value="1"/>
</dbReference>
<dbReference type="EMBL" id="JADCNL010000007">
    <property type="protein sequence ID" value="KAG0472845.1"/>
    <property type="molecule type" value="Genomic_DNA"/>
</dbReference>
<evidence type="ECO:0000256" key="2">
    <source>
        <dbReference type="ARBA" id="ARBA00023002"/>
    </source>
</evidence>
<dbReference type="Proteomes" id="UP000636800">
    <property type="component" value="Chromosome 7"/>
</dbReference>
<evidence type="ECO:0000313" key="5">
    <source>
        <dbReference type="Proteomes" id="UP000636800"/>
    </source>
</evidence>
<name>A0A835QM15_VANPL</name>
<dbReference type="Gene3D" id="3.90.25.10">
    <property type="entry name" value="UDP-galactose 4-epimerase, domain 1"/>
    <property type="match status" value="1"/>
</dbReference>
<dbReference type="InterPro" id="IPR050608">
    <property type="entry name" value="NmrA-type/Isoflavone_red_sf"/>
</dbReference>
<keyword evidence="2" id="KW-0560">Oxidoreductase</keyword>
<evidence type="ECO:0000259" key="3">
    <source>
        <dbReference type="Pfam" id="PF05368"/>
    </source>
</evidence>
<accession>A0A835QM15</accession>
<dbReference type="PANTHER" id="PTHR43349">
    <property type="entry name" value="PINORESINOL REDUCTASE-RELATED"/>
    <property type="match status" value="1"/>
</dbReference>
<dbReference type="AlphaFoldDB" id="A0A835QM15"/>
<dbReference type="SUPFAM" id="SSF51735">
    <property type="entry name" value="NAD(P)-binding Rossmann-fold domains"/>
    <property type="match status" value="1"/>
</dbReference>
<proteinExistence type="predicted"/>
<organism evidence="4 5">
    <name type="scientific">Vanilla planifolia</name>
    <name type="common">Vanilla</name>
    <dbReference type="NCBI Taxonomy" id="51239"/>
    <lineage>
        <taxon>Eukaryota</taxon>
        <taxon>Viridiplantae</taxon>
        <taxon>Streptophyta</taxon>
        <taxon>Embryophyta</taxon>
        <taxon>Tracheophyta</taxon>
        <taxon>Spermatophyta</taxon>
        <taxon>Magnoliopsida</taxon>
        <taxon>Liliopsida</taxon>
        <taxon>Asparagales</taxon>
        <taxon>Orchidaceae</taxon>
        <taxon>Vanilloideae</taxon>
        <taxon>Vanilleae</taxon>
        <taxon>Vanilla</taxon>
    </lineage>
</organism>
<feature type="domain" description="NmrA-like" evidence="3">
    <location>
        <begin position="6"/>
        <end position="306"/>
    </location>
</feature>
<dbReference type="InterPro" id="IPR036291">
    <property type="entry name" value="NAD(P)-bd_dom_sf"/>
</dbReference>
<gene>
    <name evidence="4" type="ORF">HPP92_014702</name>
</gene>
<dbReference type="GO" id="GO:0016491">
    <property type="term" value="F:oxidoreductase activity"/>
    <property type="evidence" value="ECO:0007669"/>
    <property type="project" value="UniProtKB-KW"/>
</dbReference>
<sequence>MAGCLSRILVIGSTGYFGKFMVDASVRLGHPTFALVRENTVTSDPGKAKLVESFKSAGANIIYGDIYDKEKLLVILKQVDVVICTLSHRTPHLYEDEVMLIQAIKEAGNIKRYIPSEFGFDVERLDIMEPAKSLLGVKAMVRQRIREEGVPYTIVCGKLAANWYFLPKVGQVGASGPPIDTVRILGDGNTKVVLVKEEDTATYTVKAADDPRTLNKIMYLRPPGCVISHNEMIDLWEKKTGKKLKRIYVPEEEVIKNIQEGPLETRGSYMIAHAGFIKGQTMIDIDSSIGVEASELFPEVKYSPIDVLLDGLLPVND</sequence>
<evidence type="ECO:0000313" key="4">
    <source>
        <dbReference type="EMBL" id="KAG0472845.1"/>
    </source>
</evidence>
<dbReference type="PANTHER" id="PTHR43349:SF34">
    <property type="entry name" value="PINORESINOL-LARICIRESINOL REDUCTASE 3-RELATED"/>
    <property type="match status" value="1"/>
</dbReference>
<dbReference type="InterPro" id="IPR008030">
    <property type="entry name" value="NmrA-like"/>
</dbReference>
<dbReference type="OrthoDB" id="10251809at2759"/>
<evidence type="ECO:0000256" key="1">
    <source>
        <dbReference type="ARBA" id="ARBA00022857"/>
    </source>
</evidence>